<sequence length="354" mass="37843">MSLRGKKRKILIAALVLASVVLFGQAAFAQAPPSATQGQLTKPIGFDFAAGINFSDKFSANVENVTPDLLANYIAELTRFFLRLAVVLAVLMITIGGFQWLIALGNASKISNAKDTILEAFIGLMLALTSYLIFSQIDKSFVELKSLDILDRSSSLALKCNGFFTRDTCNNIALHPDLTCSWACDPHDVQVNFCSNKRETECDVTSDCGTGGGTCVIKKCCSSGSAVFTSACIEAVNHPNIIRGKVFACRPVIYQLGLAATNAQSLDSRIWLTDITNDGCGAVFQVVDRSGLPRDPSDNASCELIKELSIRVNAGTALTNGIINGYPTKCGGSGSGNNFTIQFDSSHCNPQINN</sequence>
<gene>
    <name evidence="3" type="ORF">A3B31_01625</name>
</gene>
<accession>A0A1G2BVY0</accession>
<keyword evidence="2" id="KW-0732">Signal</keyword>
<protein>
    <submittedName>
        <fullName evidence="3">Uncharacterized protein</fullName>
    </submittedName>
</protein>
<dbReference type="EMBL" id="MHKN01000012">
    <property type="protein sequence ID" value="OGY92709.1"/>
    <property type="molecule type" value="Genomic_DNA"/>
</dbReference>
<dbReference type="Proteomes" id="UP000177349">
    <property type="component" value="Unassembled WGS sequence"/>
</dbReference>
<dbReference type="Pfam" id="PF18895">
    <property type="entry name" value="T4SS_pilin"/>
    <property type="match status" value="1"/>
</dbReference>
<feature type="transmembrane region" description="Helical" evidence="1">
    <location>
        <begin position="116"/>
        <end position="134"/>
    </location>
</feature>
<reference evidence="3 4" key="1">
    <citation type="journal article" date="2016" name="Nat. Commun.">
        <title>Thousands of microbial genomes shed light on interconnected biogeochemical processes in an aquifer system.</title>
        <authorList>
            <person name="Anantharaman K."/>
            <person name="Brown C.T."/>
            <person name="Hug L.A."/>
            <person name="Sharon I."/>
            <person name="Castelle C.J."/>
            <person name="Probst A.J."/>
            <person name="Thomas B.C."/>
            <person name="Singh A."/>
            <person name="Wilkins M.J."/>
            <person name="Karaoz U."/>
            <person name="Brodie E.L."/>
            <person name="Williams K.H."/>
            <person name="Hubbard S.S."/>
            <person name="Banfield J.F."/>
        </authorList>
    </citation>
    <scope>NUCLEOTIDE SEQUENCE [LARGE SCALE GENOMIC DNA]</scope>
</reference>
<keyword evidence="1" id="KW-0472">Membrane</keyword>
<evidence type="ECO:0000313" key="3">
    <source>
        <dbReference type="EMBL" id="OGY92709.1"/>
    </source>
</evidence>
<evidence type="ECO:0000313" key="4">
    <source>
        <dbReference type="Proteomes" id="UP000177349"/>
    </source>
</evidence>
<evidence type="ECO:0000256" key="2">
    <source>
        <dbReference type="SAM" id="SignalP"/>
    </source>
</evidence>
<feature type="transmembrane region" description="Helical" evidence="1">
    <location>
        <begin position="80"/>
        <end position="104"/>
    </location>
</feature>
<keyword evidence="1" id="KW-0812">Transmembrane</keyword>
<dbReference type="AlphaFoldDB" id="A0A1G2BVY0"/>
<feature type="chain" id="PRO_5009582175" evidence="2">
    <location>
        <begin position="30"/>
        <end position="354"/>
    </location>
</feature>
<proteinExistence type="predicted"/>
<evidence type="ECO:0000256" key="1">
    <source>
        <dbReference type="SAM" id="Phobius"/>
    </source>
</evidence>
<dbReference type="InterPro" id="IPR043993">
    <property type="entry name" value="T4SS_pilin"/>
</dbReference>
<name>A0A1G2BVY0_9BACT</name>
<feature type="signal peptide" evidence="2">
    <location>
        <begin position="1"/>
        <end position="29"/>
    </location>
</feature>
<comment type="caution">
    <text evidence="3">The sequence shown here is derived from an EMBL/GenBank/DDBJ whole genome shotgun (WGS) entry which is preliminary data.</text>
</comment>
<keyword evidence="1" id="KW-1133">Transmembrane helix</keyword>
<organism evidence="3 4">
    <name type="scientific">Candidatus Komeilibacteria bacterium RIFCSPLOWO2_01_FULL_53_11</name>
    <dbReference type="NCBI Taxonomy" id="1798552"/>
    <lineage>
        <taxon>Bacteria</taxon>
        <taxon>Candidatus Komeiliibacteriota</taxon>
    </lineage>
</organism>